<reference evidence="2 3" key="1">
    <citation type="journal article" date="2016" name="ISME J.">
        <title>Chasing the elusive Euryarchaeota class WSA2: genomes reveal a uniquely fastidious methyl-reducing methanogen.</title>
        <authorList>
            <person name="Nobu M.K."/>
            <person name="Narihiro T."/>
            <person name="Kuroda K."/>
            <person name="Mei R."/>
            <person name="Liu W.T."/>
        </authorList>
    </citation>
    <scope>NUCLEOTIDE SEQUENCE [LARGE SCALE GENOMIC DNA]</scope>
    <source>
        <strain evidence="2">U1lsi0528_Bin055</strain>
    </source>
</reference>
<dbReference type="CDD" id="cd00090">
    <property type="entry name" value="HTH_ARSR"/>
    <property type="match status" value="1"/>
</dbReference>
<dbReference type="Gene3D" id="1.10.10.10">
    <property type="entry name" value="Winged helix-like DNA-binding domain superfamily/Winged helix DNA-binding domain"/>
    <property type="match status" value="1"/>
</dbReference>
<name>A0A150IPS2_9EURY</name>
<dbReference type="Proteomes" id="UP000075398">
    <property type="component" value="Unassembled WGS sequence"/>
</dbReference>
<accession>A0A150IPS2</accession>
<feature type="domain" description="HTH arsR-type" evidence="1">
    <location>
        <begin position="13"/>
        <end position="106"/>
    </location>
</feature>
<dbReference type="AlphaFoldDB" id="A0A150IPS2"/>
<dbReference type="Pfam" id="PF01022">
    <property type="entry name" value="HTH_5"/>
    <property type="match status" value="1"/>
</dbReference>
<dbReference type="SMART" id="SM00418">
    <property type="entry name" value="HTH_ARSR"/>
    <property type="match status" value="1"/>
</dbReference>
<evidence type="ECO:0000259" key="1">
    <source>
        <dbReference type="PROSITE" id="PS50987"/>
    </source>
</evidence>
<dbReference type="InterPro" id="IPR036390">
    <property type="entry name" value="WH_DNA-bd_sf"/>
</dbReference>
<proteinExistence type="predicted"/>
<sequence>MEKTDLLQRSEFLNSSFDEIDNILVLIAHPTRFKILILLLNGPMSFQSIMGEIKIQKSALANHLTKLKNSCLIEKVQYGTYRLSEDGNKYLEYLESAFKESKMRRKQIEDSKQRLEMTKSFLERK</sequence>
<dbReference type="PATRIC" id="fig|1705409.3.peg.2153"/>
<comment type="caution">
    <text evidence="2">The sequence shown here is derived from an EMBL/GenBank/DDBJ whole genome shotgun (WGS) entry which is preliminary data.</text>
</comment>
<dbReference type="GO" id="GO:0003700">
    <property type="term" value="F:DNA-binding transcription factor activity"/>
    <property type="evidence" value="ECO:0007669"/>
    <property type="project" value="InterPro"/>
</dbReference>
<dbReference type="InterPro" id="IPR011991">
    <property type="entry name" value="ArsR-like_HTH"/>
</dbReference>
<dbReference type="InterPro" id="IPR001845">
    <property type="entry name" value="HTH_ArsR_DNA-bd_dom"/>
</dbReference>
<evidence type="ECO:0000313" key="2">
    <source>
        <dbReference type="EMBL" id="KYC46967.1"/>
    </source>
</evidence>
<protein>
    <submittedName>
        <fullName evidence="2">Bacterial regulatory protein, arsR family</fullName>
    </submittedName>
</protein>
<dbReference type="InterPro" id="IPR036388">
    <property type="entry name" value="WH-like_DNA-bd_sf"/>
</dbReference>
<evidence type="ECO:0000313" key="3">
    <source>
        <dbReference type="Proteomes" id="UP000075398"/>
    </source>
</evidence>
<gene>
    <name evidence="2" type="ORF">AMQ22_02024</name>
</gene>
<dbReference type="EMBL" id="LNGC01000165">
    <property type="protein sequence ID" value="KYC46967.1"/>
    <property type="molecule type" value="Genomic_DNA"/>
</dbReference>
<dbReference type="PROSITE" id="PS50987">
    <property type="entry name" value="HTH_ARSR_2"/>
    <property type="match status" value="1"/>
</dbReference>
<dbReference type="SUPFAM" id="SSF46785">
    <property type="entry name" value="Winged helix' DNA-binding domain"/>
    <property type="match status" value="1"/>
</dbReference>
<organism evidence="2 3">
    <name type="scientific">Candidatus Methanofastidiosum methylothiophilum</name>
    <dbReference type="NCBI Taxonomy" id="1705564"/>
    <lineage>
        <taxon>Archaea</taxon>
        <taxon>Methanobacteriati</taxon>
        <taxon>Methanobacteriota</taxon>
        <taxon>Stenosarchaea group</taxon>
        <taxon>Candidatus Methanofastidiosia</taxon>
        <taxon>Candidatus Methanofastidiosales</taxon>
        <taxon>Candidatus Methanofastidiosaceae</taxon>
        <taxon>Candidatus Methanofastidiosum</taxon>
    </lineage>
</organism>